<evidence type="ECO:0000313" key="2">
    <source>
        <dbReference type="Proteomes" id="UP000692954"/>
    </source>
</evidence>
<proteinExistence type="predicted"/>
<evidence type="ECO:0000313" key="1">
    <source>
        <dbReference type="EMBL" id="CAD8121348.1"/>
    </source>
</evidence>
<gene>
    <name evidence="1" type="ORF">PSON_ATCC_30995.1.T1310148</name>
</gene>
<organism evidence="1 2">
    <name type="scientific">Paramecium sonneborni</name>
    <dbReference type="NCBI Taxonomy" id="65129"/>
    <lineage>
        <taxon>Eukaryota</taxon>
        <taxon>Sar</taxon>
        <taxon>Alveolata</taxon>
        <taxon>Ciliophora</taxon>
        <taxon>Intramacronucleata</taxon>
        <taxon>Oligohymenophorea</taxon>
        <taxon>Peniculida</taxon>
        <taxon>Parameciidae</taxon>
        <taxon>Paramecium</taxon>
    </lineage>
</organism>
<dbReference type="AlphaFoldDB" id="A0A8S1R0I4"/>
<dbReference type="EMBL" id="CAJJDN010000131">
    <property type="protein sequence ID" value="CAD8121348.1"/>
    <property type="molecule type" value="Genomic_DNA"/>
</dbReference>
<protein>
    <submittedName>
        <fullName evidence="1">Uncharacterized protein</fullName>
    </submittedName>
</protein>
<reference evidence="1" key="1">
    <citation type="submission" date="2021-01" db="EMBL/GenBank/DDBJ databases">
        <authorList>
            <consortium name="Genoscope - CEA"/>
            <person name="William W."/>
        </authorList>
    </citation>
    <scope>NUCLEOTIDE SEQUENCE</scope>
</reference>
<accession>A0A8S1R0I4</accession>
<keyword evidence="2" id="KW-1185">Reference proteome</keyword>
<name>A0A8S1R0I4_9CILI</name>
<comment type="caution">
    <text evidence="1">The sequence shown here is derived from an EMBL/GenBank/DDBJ whole genome shotgun (WGS) entry which is preliminary data.</text>
</comment>
<dbReference type="Proteomes" id="UP000692954">
    <property type="component" value="Unassembled WGS sequence"/>
</dbReference>
<sequence length="67" mass="8446">MMNRKVRRILTYYSYLSLTQKQRFIFLEQNQENNDQIQKKQTNFLCMKYNIQTRRIIMNVKLEIIRR</sequence>